<dbReference type="InterPro" id="IPR008921">
    <property type="entry name" value="DNA_pol3_clamp-load_cplx_C"/>
</dbReference>
<dbReference type="SUPFAM" id="SSF48019">
    <property type="entry name" value="post-AAA+ oligomerization domain-like"/>
    <property type="match status" value="1"/>
</dbReference>
<dbReference type="InterPro" id="IPR032423">
    <property type="entry name" value="AAA_assoc_2"/>
</dbReference>
<dbReference type="InterPro" id="IPR027417">
    <property type="entry name" value="P-loop_NTPase"/>
</dbReference>
<evidence type="ECO:0000256" key="4">
    <source>
        <dbReference type="ARBA" id="ARBA00022705"/>
    </source>
</evidence>
<reference evidence="9 10" key="1">
    <citation type="submission" date="2016-11" db="EMBL/GenBank/DDBJ databases">
        <title>Complete genome sequence of Sulfitobacter sp. AM1-D1, a toxic bacteria associated with marine dinoflagellate Alexandrium minutum in East China Sea.</title>
        <authorList>
            <person name="Yang Q."/>
            <person name="Zhang X."/>
            <person name="Tian X."/>
        </authorList>
    </citation>
    <scope>NUCLEOTIDE SEQUENCE [LARGE SCALE GENOMIC DNA]</scope>
    <source>
        <strain evidence="9 10">AM1-D1</strain>
    </source>
</reference>
<evidence type="ECO:0000256" key="2">
    <source>
        <dbReference type="ARBA" id="ARBA00008959"/>
    </source>
</evidence>
<dbReference type="PANTHER" id="PTHR13779">
    <property type="entry name" value="WERNER HELICASE-INTERACTING PROTEIN 1 FAMILY MEMBER"/>
    <property type="match status" value="1"/>
</dbReference>
<dbReference type="Pfam" id="PF12002">
    <property type="entry name" value="MgsA_C"/>
    <property type="match status" value="1"/>
</dbReference>
<dbReference type="KEGG" id="suam:BOO69_02135"/>
<comment type="similarity">
    <text evidence="2">Belongs to the AAA ATPase family. RarA/MGS1/WRNIP1 subfamily.</text>
</comment>
<dbReference type="FunFam" id="1.20.272.10:FF:000001">
    <property type="entry name" value="Putative AAA family ATPase"/>
    <property type="match status" value="1"/>
</dbReference>
<dbReference type="InterPro" id="IPR021886">
    <property type="entry name" value="MgsA_C"/>
</dbReference>
<proteinExistence type="inferred from homology"/>
<dbReference type="Gene3D" id="1.10.3710.10">
    <property type="entry name" value="DNA polymerase III clamp loader subunits, C-terminal domain"/>
    <property type="match status" value="1"/>
</dbReference>
<dbReference type="InterPro" id="IPR003593">
    <property type="entry name" value="AAA+_ATPase"/>
</dbReference>
<evidence type="ECO:0000313" key="10">
    <source>
        <dbReference type="Proteomes" id="UP000181897"/>
    </source>
</evidence>
<name>A0A1J0WDF9_9RHOB</name>
<dbReference type="InterPro" id="IPR003959">
    <property type="entry name" value="ATPase_AAA_core"/>
</dbReference>
<organism evidence="9 10">
    <name type="scientific">Sulfitobacter alexandrii</name>
    <dbReference type="NCBI Taxonomy" id="1917485"/>
    <lineage>
        <taxon>Bacteria</taxon>
        <taxon>Pseudomonadati</taxon>
        <taxon>Pseudomonadota</taxon>
        <taxon>Alphaproteobacteria</taxon>
        <taxon>Rhodobacterales</taxon>
        <taxon>Roseobacteraceae</taxon>
        <taxon>Sulfitobacter</taxon>
    </lineage>
</organism>
<keyword evidence="10" id="KW-1185">Reference proteome</keyword>
<evidence type="ECO:0000256" key="3">
    <source>
        <dbReference type="ARBA" id="ARBA00020776"/>
    </source>
</evidence>
<keyword evidence="6" id="KW-0067">ATP-binding</keyword>
<dbReference type="GO" id="GO:0016887">
    <property type="term" value="F:ATP hydrolysis activity"/>
    <property type="evidence" value="ECO:0007669"/>
    <property type="project" value="InterPro"/>
</dbReference>
<dbReference type="CDD" id="cd18139">
    <property type="entry name" value="HLD_clamp_RarA"/>
    <property type="match status" value="1"/>
</dbReference>
<feature type="region of interest" description="Disordered" evidence="7">
    <location>
        <begin position="1"/>
        <end position="22"/>
    </location>
</feature>
<dbReference type="Pfam" id="PF16193">
    <property type="entry name" value="AAA_assoc_2"/>
    <property type="match status" value="1"/>
</dbReference>
<dbReference type="SUPFAM" id="SSF52540">
    <property type="entry name" value="P-loop containing nucleoside triphosphate hydrolases"/>
    <property type="match status" value="1"/>
</dbReference>
<dbReference type="RefSeq" id="WP_071969878.1">
    <property type="nucleotide sequence ID" value="NZ_CP018076.1"/>
</dbReference>
<feature type="domain" description="AAA+ ATPase" evidence="8">
    <location>
        <begin position="54"/>
        <end position="172"/>
    </location>
</feature>
<evidence type="ECO:0000313" key="9">
    <source>
        <dbReference type="EMBL" id="APE42346.1"/>
    </source>
</evidence>
<dbReference type="GO" id="GO:0008047">
    <property type="term" value="F:enzyme activator activity"/>
    <property type="evidence" value="ECO:0007669"/>
    <property type="project" value="TreeGrafter"/>
</dbReference>
<evidence type="ECO:0000256" key="1">
    <source>
        <dbReference type="ARBA" id="ARBA00002393"/>
    </source>
</evidence>
<dbReference type="InterPro" id="IPR051314">
    <property type="entry name" value="AAA_ATPase_RarA/MGS1/WRNIP1"/>
</dbReference>
<dbReference type="CDD" id="cd00009">
    <property type="entry name" value="AAA"/>
    <property type="match status" value="1"/>
</dbReference>
<accession>A0A1J0WDF9</accession>
<dbReference type="GO" id="GO:0003677">
    <property type="term" value="F:DNA binding"/>
    <property type="evidence" value="ECO:0007669"/>
    <property type="project" value="InterPro"/>
</dbReference>
<dbReference type="AlphaFoldDB" id="A0A1J0WDF9"/>
<gene>
    <name evidence="9" type="ORF">BOO69_02135</name>
</gene>
<evidence type="ECO:0000256" key="5">
    <source>
        <dbReference type="ARBA" id="ARBA00022741"/>
    </source>
</evidence>
<evidence type="ECO:0000256" key="6">
    <source>
        <dbReference type="ARBA" id="ARBA00022840"/>
    </source>
</evidence>
<sequence>MADLFDTGDQPADTGGGHRPLADRLRPRALSEVIGQQKVLGNDAPLTVMLESGALSSLIFWGPPGVGKTTIARLLADETDLHFVQISAIFSGVPELRKVFEAAKLRRRQGQGTLLFVDEIHRFNKAQQDGFLPHMEDGTILLVGATTENPSFELNAAVLSRAQVLVLERLSVEELELMAQRAEHELGLELPLQPDARAALLEMADGDGRALLNLIEQLVAWKVDGKLDKASLAARLMRRAAQYDKSGDAHYNLISALHKSVRGSDPDAALYWFARMLEGGEDPRYLARRITRMAVEDIGLADPQAQAICLQSWETFERLGSPEGELALAQAVAYLALAPKSNAGYVAYKGARRMARETGSAPPPKHILNAPTKMMKEQGYGDGYAYDHDAEDGFSGQDYFPEGLKRQALYAPVERGFERELKKRMAYFEKLRGKRSGGS</sequence>
<keyword evidence="5" id="KW-0547">Nucleotide-binding</keyword>
<dbReference type="Proteomes" id="UP000181897">
    <property type="component" value="Chromosome"/>
</dbReference>
<dbReference type="OrthoDB" id="9778364at2"/>
<evidence type="ECO:0000256" key="7">
    <source>
        <dbReference type="SAM" id="MobiDB-lite"/>
    </source>
</evidence>
<dbReference type="Pfam" id="PF00004">
    <property type="entry name" value="AAA"/>
    <property type="match status" value="1"/>
</dbReference>
<dbReference type="GO" id="GO:0017116">
    <property type="term" value="F:single-stranded DNA helicase activity"/>
    <property type="evidence" value="ECO:0007669"/>
    <property type="project" value="TreeGrafter"/>
</dbReference>
<comment type="function">
    <text evidence="1">DNA-dependent ATPase that plays important roles in cellular responses to stalled DNA replication processes.</text>
</comment>
<dbReference type="PANTHER" id="PTHR13779:SF7">
    <property type="entry name" value="ATPASE WRNIP1"/>
    <property type="match status" value="1"/>
</dbReference>
<dbReference type="GO" id="GO:0000731">
    <property type="term" value="P:DNA synthesis involved in DNA repair"/>
    <property type="evidence" value="ECO:0007669"/>
    <property type="project" value="TreeGrafter"/>
</dbReference>
<dbReference type="FunFam" id="3.40.50.300:FF:000137">
    <property type="entry name" value="Replication-associated recombination protein A"/>
    <property type="match status" value="1"/>
</dbReference>
<dbReference type="Gene3D" id="1.20.272.10">
    <property type="match status" value="1"/>
</dbReference>
<dbReference type="Gene3D" id="1.10.8.60">
    <property type="match status" value="1"/>
</dbReference>
<dbReference type="EMBL" id="CP018076">
    <property type="protein sequence ID" value="APE42346.1"/>
    <property type="molecule type" value="Genomic_DNA"/>
</dbReference>
<dbReference type="SMART" id="SM00382">
    <property type="entry name" value="AAA"/>
    <property type="match status" value="1"/>
</dbReference>
<dbReference type="GO" id="GO:0006261">
    <property type="term" value="P:DNA-templated DNA replication"/>
    <property type="evidence" value="ECO:0007669"/>
    <property type="project" value="TreeGrafter"/>
</dbReference>
<keyword evidence="4" id="KW-0235">DNA replication</keyword>
<evidence type="ECO:0000259" key="8">
    <source>
        <dbReference type="SMART" id="SM00382"/>
    </source>
</evidence>
<dbReference type="Gene3D" id="3.40.50.300">
    <property type="entry name" value="P-loop containing nucleotide triphosphate hydrolases"/>
    <property type="match status" value="1"/>
</dbReference>
<dbReference type="GO" id="GO:0005524">
    <property type="term" value="F:ATP binding"/>
    <property type="evidence" value="ECO:0007669"/>
    <property type="project" value="UniProtKB-KW"/>
</dbReference>
<dbReference type="STRING" id="1917485.BOO69_02135"/>
<protein>
    <recommendedName>
        <fullName evidence="3">Replication-associated recombination protein A</fullName>
    </recommendedName>
</protein>